<name>A0A1J3FW33_NOCCA</name>
<dbReference type="SMART" id="SM01019">
    <property type="entry name" value="B3"/>
    <property type="match status" value="2"/>
</dbReference>
<keyword evidence="2" id="KW-0805">Transcription regulation</keyword>
<evidence type="ECO:0000256" key="1">
    <source>
        <dbReference type="ARBA" id="ARBA00004123"/>
    </source>
</evidence>
<evidence type="ECO:0000256" key="2">
    <source>
        <dbReference type="ARBA" id="ARBA00023015"/>
    </source>
</evidence>
<proteinExistence type="predicted"/>
<evidence type="ECO:0000259" key="7">
    <source>
        <dbReference type="PROSITE" id="PS50863"/>
    </source>
</evidence>
<dbReference type="PANTHER" id="PTHR31920:SF54">
    <property type="entry name" value="B3 DOMAIN-CONTAINING PROTEIN REM21"/>
    <property type="match status" value="1"/>
</dbReference>
<dbReference type="EMBL" id="GEVK01004559">
    <property type="protein sequence ID" value="JAU48273.1"/>
    <property type="molecule type" value="Transcribed_RNA"/>
</dbReference>
<sequence length="395" mass="45523">MAESDPPRFFKVFISRFYSDSLHIPISYYDQLPHPLPRSAILQGNGGCIWKVLMKEMQDEVHFTQGWSKFVEDNSLVDGDFMTFVYNGDCVFEVSVYDGRTACKVIRAVDTEAQDDKDDDIYTLSSSSSSSKDTDSASESETRANVILRSKNKGKSKVEDVEESDDEENSDDHLRSEDTDENFSESKMSKAITSSRDKGKKKVVEESDEGNDSDDEDYVEASGRLDVEESSNKSDTSYSPDSEDTASYMKNPKKKGKSKRREDVDSVSDSSEPKTKRGKVDPRIKDPERFLADPKNIHFETILKNRKHELFVHAQIVRDYELKFEPTIHYIDNHKDGKLQAKTIKWADQRVCIKKWKRNCERNKVKEKDAILCELFRKRRTVYAVRIHIVREKDL</sequence>
<keyword evidence="5" id="KW-0539">Nucleus</keyword>
<dbReference type="SUPFAM" id="SSF101936">
    <property type="entry name" value="DNA-binding pseudobarrel domain"/>
    <property type="match status" value="1"/>
</dbReference>
<dbReference type="CDD" id="cd10017">
    <property type="entry name" value="B3_DNA"/>
    <property type="match status" value="1"/>
</dbReference>
<reference evidence="8" key="1">
    <citation type="submission" date="2016-07" db="EMBL/GenBank/DDBJ databases">
        <title>De novo transcriptome assembly of four accessions of the metal hyperaccumulator plant Noccaea caerulescens.</title>
        <authorList>
            <person name="Blande D."/>
            <person name="Halimaa P."/>
            <person name="Tervahauta A.I."/>
            <person name="Aarts M.G."/>
            <person name="Karenlampi S.O."/>
        </authorList>
    </citation>
    <scope>NUCLEOTIDE SEQUENCE</scope>
</reference>
<dbReference type="Pfam" id="PF02362">
    <property type="entry name" value="B3"/>
    <property type="match status" value="1"/>
</dbReference>
<protein>
    <submittedName>
        <fullName evidence="8">B3 domain-containing protein</fullName>
    </submittedName>
</protein>
<feature type="domain" description="TF-B3" evidence="7">
    <location>
        <begin position="7"/>
        <end position="100"/>
    </location>
</feature>
<keyword evidence="3" id="KW-0238">DNA-binding</keyword>
<evidence type="ECO:0000313" key="8">
    <source>
        <dbReference type="EMBL" id="JAU48273.1"/>
    </source>
</evidence>
<dbReference type="InterPro" id="IPR003340">
    <property type="entry name" value="B3_DNA-bd"/>
</dbReference>
<gene>
    <name evidence="8" type="ORF">LC_TR11200_c1_g1_i1_g.39340</name>
</gene>
<comment type="subcellular location">
    <subcellularLocation>
        <location evidence="1">Nucleus</location>
    </subcellularLocation>
</comment>
<evidence type="ECO:0000256" key="4">
    <source>
        <dbReference type="ARBA" id="ARBA00023163"/>
    </source>
</evidence>
<feature type="compositionally biased region" description="Basic and acidic residues" evidence="6">
    <location>
        <begin position="271"/>
        <end position="287"/>
    </location>
</feature>
<evidence type="ECO:0000256" key="6">
    <source>
        <dbReference type="SAM" id="MobiDB-lite"/>
    </source>
</evidence>
<accession>A0A1J3FW33</accession>
<dbReference type="PANTHER" id="PTHR31920">
    <property type="entry name" value="B3 DOMAIN-CONTAINING"/>
    <property type="match status" value="1"/>
</dbReference>
<dbReference type="AlphaFoldDB" id="A0A1J3FW33"/>
<feature type="region of interest" description="Disordered" evidence="6">
    <location>
        <begin position="119"/>
        <end position="287"/>
    </location>
</feature>
<dbReference type="GO" id="GO:0003677">
    <property type="term" value="F:DNA binding"/>
    <property type="evidence" value="ECO:0007669"/>
    <property type="project" value="UniProtKB-KW"/>
</dbReference>
<evidence type="ECO:0000256" key="5">
    <source>
        <dbReference type="ARBA" id="ARBA00023242"/>
    </source>
</evidence>
<keyword evidence="4" id="KW-0804">Transcription</keyword>
<feature type="compositionally biased region" description="Basic and acidic residues" evidence="6">
    <location>
        <begin position="223"/>
        <end position="232"/>
    </location>
</feature>
<feature type="compositionally biased region" description="Acidic residues" evidence="6">
    <location>
        <begin position="160"/>
        <end position="170"/>
    </location>
</feature>
<evidence type="ECO:0000256" key="3">
    <source>
        <dbReference type="ARBA" id="ARBA00023125"/>
    </source>
</evidence>
<dbReference type="GO" id="GO:0005634">
    <property type="term" value="C:nucleus"/>
    <property type="evidence" value="ECO:0007669"/>
    <property type="project" value="UniProtKB-SubCell"/>
</dbReference>
<organism evidence="8">
    <name type="scientific">Noccaea caerulescens</name>
    <name type="common">Alpine penny-cress</name>
    <name type="synonym">Thlaspi caerulescens</name>
    <dbReference type="NCBI Taxonomy" id="107243"/>
    <lineage>
        <taxon>Eukaryota</taxon>
        <taxon>Viridiplantae</taxon>
        <taxon>Streptophyta</taxon>
        <taxon>Embryophyta</taxon>
        <taxon>Tracheophyta</taxon>
        <taxon>Spermatophyta</taxon>
        <taxon>Magnoliopsida</taxon>
        <taxon>eudicotyledons</taxon>
        <taxon>Gunneridae</taxon>
        <taxon>Pentapetalae</taxon>
        <taxon>rosids</taxon>
        <taxon>malvids</taxon>
        <taxon>Brassicales</taxon>
        <taxon>Brassicaceae</taxon>
        <taxon>Coluteocarpeae</taxon>
        <taxon>Noccaea</taxon>
    </lineage>
</organism>
<dbReference type="InterPro" id="IPR015300">
    <property type="entry name" value="DNA-bd_pseudobarrel_sf"/>
</dbReference>
<dbReference type="PROSITE" id="PS50863">
    <property type="entry name" value="B3"/>
    <property type="match status" value="1"/>
</dbReference>
<feature type="compositionally biased region" description="Acidic residues" evidence="6">
    <location>
        <begin position="206"/>
        <end position="219"/>
    </location>
</feature>
<dbReference type="InterPro" id="IPR050655">
    <property type="entry name" value="Plant_B3_domain"/>
</dbReference>
<dbReference type="Gene3D" id="2.40.330.10">
    <property type="entry name" value="DNA-binding pseudobarrel domain"/>
    <property type="match status" value="2"/>
</dbReference>